<name>A0AC34PZD3_9BILA</name>
<accession>A0AC34PZD3</accession>
<evidence type="ECO:0000313" key="1">
    <source>
        <dbReference type="Proteomes" id="UP000887576"/>
    </source>
</evidence>
<protein>
    <submittedName>
        <fullName evidence="2">Uncharacterized protein</fullName>
    </submittedName>
</protein>
<sequence>MDAWKSSRGETLTHSAGIDHYQSNEEIESIIVKIDVIVSIKPKNTTLINFSTMDGKTGSITIDKLVNIPAVHHDIVKIHHILVGTPLNSNNQNSLKHQLFPGKNFNMMLIERNGTEINCKLFSYFSPNFDPTKSKPNNEHKQKQNFDSKSTTGESSKSFKTGGKKNSDVKPPNDESNKPPFVGRKNFDSKKTAGSVKNVPTTGSQKNKMILGKLQKNFENENRLDGNKLIKSFKSEIKDKSGEIIYVFVDSSIRLVDLLKKDHWIQIAGDEITCGNKKARLVKHQNQIFYQGTDDDVAANDKPTIPGPSAVPPFSRPPAVPPRNLPGTVYGGNFPPNTRSNFMDGLQSPQDFQLQGLLHGLPSPPHSPNHFQRY</sequence>
<dbReference type="Proteomes" id="UP000887576">
    <property type="component" value="Unplaced"/>
</dbReference>
<evidence type="ECO:0000313" key="2">
    <source>
        <dbReference type="WBParaSite" id="JU765_v2.g11336.t1"/>
    </source>
</evidence>
<reference evidence="2" key="1">
    <citation type="submission" date="2022-11" db="UniProtKB">
        <authorList>
            <consortium name="WormBaseParasite"/>
        </authorList>
    </citation>
    <scope>IDENTIFICATION</scope>
</reference>
<dbReference type="WBParaSite" id="JU765_v2.g11336.t1">
    <property type="protein sequence ID" value="JU765_v2.g11336.t1"/>
    <property type="gene ID" value="JU765_v2.g11336"/>
</dbReference>
<organism evidence="1 2">
    <name type="scientific">Panagrolaimus sp. JU765</name>
    <dbReference type="NCBI Taxonomy" id="591449"/>
    <lineage>
        <taxon>Eukaryota</taxon>
        <taxon>Metazoa</taxon>
        <taxon>Ecdysozoa</taxon>
        <taxon>Nematoda</taxon>
        <taxon>Chromadorea</taxon>
        <taxon>Rhabditida</taxon>
        <taxon>Tylenchina</taxon>
        <taxon>Panagrolaimomorpha</taxon>
        <taxon>Panagrolaimoidea</taxon>
        <taxon>Panagrolaimidae</taxon>
        <taxon>Panagrolaimus</taxon>
    </lineage>
</organism>
<proteinExistence type="predicted"/>